<evidence type="ECO:0000256" key="11">
    <source>
        <dbReference type="PIRSR" id="PIRSR601842-1"/>
    </source>
</evidence>
<keyword evidence="8 12" id="KW-0862">Zinc</keyword>
<reference evidence="16 17" key="1">
    <citation type="journal article" date="2011" name="PLoS Genet.">
        <title>Finished genome of the fungal wheat pathogen Mycosphaerella graminicola reveals dispensome structure, chromosome plasticity, and stealth pathogenesis.</title>
        <authorList>
            <person name="Goodwin S.B."/>
            <person name="Ben M'barek S."/>
            <person name="Dhillon B."/>
            <person name="Wittenberg A.H.J."/>
            <person name="Crane C.F."/>
            <person name="Hane J.K."/>
            <person name="Foster A.J."/>
            <person name="Van der Lee T.A.J."/>
            <person name="Grimwood J."/>
            <person name="Aerts A."/>
            <person name="Antoniw J."/>
            <person name="Bailey A."/>
            <person name="Bluhm B."/>
            <person name="Bowler J."/>
            <person name="Bristow J."/>
            <person name="van der Burgt A."/>
            <person name="Canto-Canche B."/>
            <person name="Churchill A.C.L."/>
            <person name="Conde-Ferraez L."/>
            <person name="Cools H.J."/>
            <person name="Coutinho P.M."/>
            <person name="Csukai M."/>
            <person name="Dehal P."/>
            <person name="De Wit P."/>
            <person name="Donzelli B."/>
            <person name="van de Geest H.C."/>
            <person name="van Ham R.C.H.J."/>
            <person name="Hammond-Kosack K.E."/>
            <person name="Henrissat B."/>
            <person name="Kilian A."/>
            <person name="Kobayashi A.K."/>
            <person name="Koopmann E."/>
            <person name="Kourmpetis Y."/>
            <person name="Kuzniar A."/>
            <person name="Lindquist E."/>
            <person name="Lombard V."/>
            <person name="Maliepaard C."/>
            <person name="Martins N."/>
            <person name="Mehrabi R."/>
            <person name="Nap J.P.H."/>
            <person name="Ponomarenko A."/>
            <person name="Rudd J.J."/>
            <person name="Salamov A."/>
            <person name="Schmutz J."/>
            <person name="Schouten H.J."/>
            <person name="Shapiro H."/>
            <person name="Stergiopoulos I."/>
            <person name="Torriani S.F.F."/>
            <person name="Tu H."/>
            <person name="de Vries R.P."/>
            <person name="Waalwijk C."/>
            <person name="Ware S.B."/>
            <person name="Wiebenga A."/>
            <person name="Zwiers L.-H."/>
            <person name="Oliver R.P."/>
            <person name="Grigoriev I.V."/>
            <person name="Kema G.H.J."/>
        </authorList>
    </citation>
    <scope>NUCLEOTIDE SEQUENCE [LARGE SCALE GENOMIC DNA]</scope>
    <source>
        <strain evidence="17">CBS 115943 / IPO323</strain>
    </source>
</reference>
<dbReference type="Gene3D" id="1.10.390.10">
    <property type="entry name" value="Neutral Protease Domain 2"/>
    <property type="match status" value="1"/>
</dbReference>
<feature type="compositionally biased region" description="Basic and acidic residues" evidence="14">
    <location>
        <begin position="276"/>
        <end position="298"/>
    </location>
</feature>
<dbReference type="SMR" id="F9XNE7"/>
<dbReference type="PANTHER" id="PTHR33478:SF1">
    <property type="entry name" value="EXTRACELLULAR METALLOPROTEINASE MEP"/>
    <property type="match status" value="1"/>
</dbReference>
<feature type="binding site" evidence="12">
    <location>
        <position position="445"/>
    </location>
    <ligand>
        <name>Zn(2+)</name>
        <dbReference type="ChEBI" id="CHEBI:29105"/>
        <note>catalytic</note>
    </ligand>
</feature>
<dbReference type="GO" id="GO:0008270">
    <property type="term" value="F:zinc ion binding"/>
    <property type="evidence" value="ECO:0007669"/>
    <property type="project" value="InterPro"/>
</dbReference>
<evidence type="ECO:0000256" key="14">
    <source>
        <dbReference type="SAM" id="MobiDB-lite"/>
    </source>
</evidence>
<dbReference type="GO" id="GO:0005576">
    <property type="term" value="C:extracellular region"/>
    <property type="evidence" value="ECO:0007669"/>
    <property type="project" value="UniProtKB-SubCell"/>
</dbReference>
<dbReference type="OrthoDB" id="3227768at2759"/>
<feature type="compositionally biased region" description="Polar residues" evidence="14">
    <location>
        <begin position="299"/>
        <end position="315"/>
    </location>
</feature>
<dbReference type="RefSeq" id="XP_003847881.1">
    <property type="nucleotide sequence ID" value="XM_003847833.1"/>
</dbReference>
<evidence type="ECO:0000313" key="17">
    <source>
        <dbReference type="Proteomes" id="UP000008062"/>
    </source>
</evidence>
<evidence type="ECO:0000256" key="7">
    <source>
        <dbReference type="ARBA" id="ARBA00022801"/>
    </source>
</evidence>
<dbReference type="GO" id="GO:0004222">
    <property type="term" value="F:metalloendopeptidase activity"/>
    <property type="evidence" value="ECO:0007669"/>
    <property type="project" value="InterPro"/>
</dbReference>
<evidence type="ECO:0000256" key="4">
    <source>
        <dbReference type="ARBA" id="ARBA00022670"/>
    </source>
</evidence>
<dbReference type="Gene3D" id="3.10.170.10">
    <property type="match status" value="1"/>
</dbReference>
<dbReference type="Proteomes" id="UP000008062">
    <property type="component" value="Chromosome 12"/>
</dbReference>
<dbReference type="AlphaFoldDB" id="F9XNE7"/>
<feature type="region of interest" description="Disordered" evidence="14">
    <location>
        <begin position="271"/>
        <end position="321"/>
    </location>
</feature>
<dbReference type="OMA" id="IRKDSYT"/>
<evidence type="ECO:0000256" key="12">
    <source>
        <dbReference type="PIRSR" id="PIRSR601842-2"/>
    </source>
</evidence>
<feature type="binding site" evidence="12">
    <location>
        <position position="471"/>
    </location>
    <ligand>
        <name>Zn(2+)</name>
        <dbReference type="ChEBI" id="CHEBI:29105"/>
        <note>catalytic</note>
    </ligand>
</feature>
<evidence type="ECO:0000256" key="3">
    <source>
        <dbReference type="ARBA" id="ARBA00022525"/>
    </source>
</evidence>
<evidence type="ECO:0000256" key="5">
    <source>
        <dbReference type="ARBA" id="ARBA00022723"/>
    </source>
</evidence>
<evidence type="ECO:0000259" key="15">
    <source>
        <dbReference type="Pfam" id="PF07504"/>
    </source>
</evidence>
<comment type="cofactor">
    <cofactor evidence="12">
        <name>Zn(2+)</name>
        <dbReference type="ChEBI" id="CHEBI:29105"/>
    </cofactor>
    <text evidence="12">Binds 1 zinc ion per subunit.</text>
</comment>
<comment type="subcellular location">
    <subcellularLocation>
        <location evidence="1 13">Secreted</location>
    </subcellularLocation>
</comment>
<dbReference type="PRINTS" id="PR00999">
    <property type="entry name" value="FUNGALYSIN"/>
</dbReference>
<feature type="binding site" evidence="12">
    <location>
        <position position="258"/>
    </location>
    <ligand>
        <name>Zn(2+)</name>
        <dbReference type="ChEBI" id="CHEBI:29105"/>
        <note>catalytic</note>
    </ligand>
</feature>
<feature type="active site" evidence="11">
    <location>
        <position position="442"/>
    </location>
</feature>
<keyword evidence="9 13" id="KW-0482">Metalloprotease</keyword>
<evidence type="ECO:0000256" key="6">
    <source>
        <dbReference type="ARBA" id="ARBA00022729"/>
    </source>
</evidence>
<feature type="region of interest" description="Disordered" evidence="14">
    <location>
        <begin position="629"/>
        <end position="666"/>
    </location>
</feature>
<feature type="domain" description="FTP" evidence="15">
    <location>
        <begin position="97"/>
        <end position="148"/>
    </location>
</feature>
<dbReference type="HOGENOM" id="CLU_012703_3_0_1"/>
<keyword evidence="17" id="KW-1185">Reference proteome</keyword>
<name>F9XNE7_ZYMTI</name>
<comment type="similarity">
    <text evidence="2 13">Belongs to the peptidase M36 family.</text>
</comment>
<dbReference type="InterPro" id="IPR027268">
    <property type="entry name" value="Peptidase_M4/M1_CTD_sf"/>
</dbReference>
<dbReference type="InterPro" id="IPR011096">
    <property type="entry name" value="FTP_domain"/>
</dbReference>
<evidence type="ECO:0000256" key="9">
    <source>
        <dbReference type="ARBA" id="ARBA00023049"/>
    </source>
</evidence>
<keyword evidence="6" id="KW-0732">Signal</keyword>
<dbReference type="MEROPS" id="M36.001"/>
<dbReference type="InterPro" id="IPR001842">
    <property type="entry name" value="Peptidase_M36"/>
</dbReference>
<feature type="binding site" evidence="12">
    <location>
        <position position="441"/>
    </location>
    <ligand>
        <name>Zn(2+)</name>
        <dbReference type="ChEBI" id="CHEBI:29105"/>
        <note>catalytic</note>
    </ligand>
</feature>
<organism evidence="16 17">
    <name type="scientific">Zymoseptoria tritici (strain CBS 115943 / IPO323)</name>
    <name type="common">Speckled leaf blotch fungus</name>
    <name type="synonym">Septoria tritici</name>
    <dbReference type="NCBI Taxonomy" id="336722"/>
    <lineage>
        <taxon>Eukaryota</taxon>
        <taxon>Fungi</taxon>
        <taxon>Dikarya</taxon>
        <taxon>Ascomycota</taxon>
        <taxon>Pezizomycotina</taxon>
        <taxon>Dothideomycetes</taxon>
        <taxon>Dothideomycetidae</taxon>
        <taxon>Mycosphaerellales</taxon>
        <taxon>Mycosphaerellaceae</taxon>
        <taxon>Zymoseptoria</taxon>
    </lineage>
</organism>
<dbReference type="CDD" id="cd09596">
    <property type="entry name" value="M36"/>
    <property type="match status" value="1"/>
</dbReference>
<evidence type="ECO:0000256" key="8">
    <source>
        <dbReference type="ARBA" id="ARBA00022833"/>
    </source>
</evidence>
<dbReference type="GO" id="GO:0006508">
    <property type="term" value="P:proteolysis"/>
    <property type="evidence" value="ECO:0007669"/>
    <property type="project" value="UniProtKB-KW"/>
</dbReference>
<evidence type="ECO:0000313" key="16">
    <source>
        <dbReference type="EMBL" id="EGP82857.1"/>
    </source>
</evidence>
<gene>
    <name evidence="16" type="primary">MEP</name>
    <name evidence="16" type="ORF">MYCGRDRAFT_111417</name>
</gene>
<keyword evidence="3 13" id="KW-0964">Secreted</keyword>
<dbReference type="InterPro" id="IPR050371">
    <property type="entry name" value="Fungal_virulence_M36"/>
</dbReference>
<proteinExistence type="inferred from homology"/>
<keyword evidence="4 13" id="KW-0645">Protease</keyword>
<evidence type="ECO:0000256" key="10">
    <source>
        <dbReference type="ARBA" id="ARBA00023145"/>
    </source>
</evidence>
<sequence>MRGSQLASWAALITAAYAHPHHDAVRHSSNPLQARQLASGDALENFRPRQRSAYVEAAALEGDVEAAASSEESDEARGLPRYVRAATRFVERTFPDAEFREVGDHYVSGSGIGHVYFKQTIFGYDIDDADFNVNVNEDGSIFSYGNSFYTGVLPSSAPAVPQLLEPTEVVSSVARTLALPIDPAQAEIVEEETAAFRVEGLSNVESAPKGQLVYYRNGDNELVPAWRLETDVTDNWLTTYQQADGSNQILAVTDYVSDASYEVFPWPINDPVGNKQKVERNPEDKQSSPRGWHDDGVRKTTTTAGNNGIAQSNTDGDAVYLTEPRPQSASLDFRAPFDPALEPAEYINASVIQLFYTSNRYHDLLYTLGFNEEAGNFQTSNFGRGGQGGDSVILNTQDGSGLNNANFATPPDGAQGRMRMYVFNQSTPNRDSSFEAGIVIHEYTHGLSNRLTGGPLNSRCLSVLESGGMGEGWSDFFATSIRVKNSDKRTVDYPIGDYAFNDPKGIRAYVYSTSLTTNPYTYSSLNTLTRVHQFGTVWCSTLYEVLWNLIDSRGNTPKQTPTLTGRGIPTDGKYLAMKLVQDGMALQPCNPTFLQARDAILDAERALTKGKYRCELWKGFAKRGLGEDAKRVGSAGGAKPLVDGRGDQERGAGISSTKRGRRDGVV</sequence>
<keyword evidence="10 13" id="KW-0865">Zymogen</keyword>
<dbReference type="eggNOG" id="ENOG502QTDC">
    <property type="taxonomic scope" value="Eukaryota"/>
</dbReference>
<evidence type="ECO:0000256" key="1">
    <source>
        <dbReference type="ARBA" id="ARBA00004613"/>
    </source>
</evidence>
<protein>
    <recommendedName>
        <fullName evidence="13">Extracellular metalloproteinase</fullName>
        <ecNumber evidence="13">3.4.24.-</ecNumber>
    </recommendedName>
    <alternativeName>
        <fullName evidence="13">Fungalysin</fullName>
    </alternativeName>
</protein>
<dbReference type="GeneID" id="13396085"/>
<accession>F9XNE7</accession>
<dbReference type="STRING" id="336722.F9XNE7"/>
<dbReference type="SUPFAM" id="SSF55486">
    <property type="entry name" value="Metalloproteases ('zincins'), catalytic domain"/>
    <property type="match status" value="1"/>
</dbReference>
<keyword evidence="5 12" id="KW-0479">Metal-binding</keyword>
<dbReference type="Pfam" id="PF02128">
    <property type="entry name" value="Peptidase_M36"/>
    <property type="match status" value="1"/>
</dbReference>
<dbReference type="EC" id="3.4.24.-" evidence="13"/>
<evidence type="ECO:0000256" key="2">
    <source>
        <dbReference type="ARBA" id="ARBA00006006"/>
    </source>
</evidence>
<dbReference type="PANTHER" id="PTHR33478">
    <property type="entry name" value="EXTRACELLULAR METALLOPROTEINASE MEP"/>
    <property type="match status" value="1"/>
</dbReference>
<evidence type="ECO:0000256" key="13">
    <source>
        <dbReference type="RuleBase" id="RU364017"/>
    </source>
</evidence>
<dbReference type="EMBL" id="CM001207">
    <property type="protein sequence ID" value="EGP82857.1"/>
    <property type="molecule type" value="Genomic_DNA"/>
</dbReference>
<keyword evidence="7 13" id="KW-0378">Hydrolase</keyword>
<dbReference type="InParanoid" id="F9XNE7"/>
<dbReference type="KEGG" id="ztr:MYCGRDRAFT_111417"/>
<dbReference type="Pfam" id="PF07504">
    <property type="entry name" value="FTP"/>
    <property type="match status" value="1"/>
</dbReference>